<comment type="caution">
    <text evidence="3">The sequence shown here is derived from an EMBL/GenBank/DDBJ whole genome shotgun (WGS) entry which is preliminary data.</text>
</comment>
<keyword evidence="2" id="KW-1133">Transmembrane helix</keyword>
<name>A0AAE0HJB4_9PEZI</name>
<feature type="region of interest" description="Disordered" evidence="1">
    <location>
        <begin position="101"/>
        <end position="122"/>
    </location>
</feature>
<accession>A0AAE0HJB4</accession>
<dbReference type="RefSeq" id="XP_062660175.1">
    <property type="nucleotide sequence ID" value="XM_062797731.1"/>
</dbReference>
<protein>
    <submittedName>
        <fullName evidence="3">Uncharacterized protein</fullName>
    </submittedName>
</protein>
<dbReference type="EMBL" id="JAUEPN010000003">
    <property type="protein sequence ID" value="KAK3296661.1"/>
    <property type="molecule type" value="Genomic_DNA"/>
</dbReference>
<dbReference type="Proteomes" id="UP001278766">
    <property type="component" value="Unassembled WGS sequence"/>
</dbReference>
<reference evidence="3" key="2">
    <citation type="submission" date="2023-06" db="EMBL/GenBank/DDBJ databases">
        <authorList>
            <consortium name="Lawrence Berkeley National Laboratory"/>
            <person name="Haridas S."/>
            <person name="Hensen N."/>
            <person name="Bonometti L."/>
            <person name="Westerberg I."/>
            <person name="Brannstrom I.O."/>
            <person name="Guillou S."/>
            <person name="Cros-Aarteil S."/>
            <person name="Calhoun S."/>
            <person name="Kuo A."/>
            <person name="Mondo S."/>
            <person name="Pangilinan J."/>
            <person name="Riley R."/>
            <person name="Labutti K."/>
            <person name="Andreopoulos B."/>
            <person name="Lipzen A."/>
            <person name="Chen C."/>
            <person name="Yanf M."/>
            <person name="Daum C."/>
            <person name="Ng V."/>
            <person name="Clum A."/>
            <person name="Steindorff A."/>
            <person name="Ohm R."/>
            <person name="Martin F."/>
            <person name="Silar P."/>
            <person name="Natvig D."/>
            <person name="Lalanne C."/>
            <person name="Gautier V."/>
            <person name="Ament-Velasquez S.L."/>
            <person name="Kruys A."/>
            <person name="Hutchinson M.I."/>
            <person name="Powell A.J."/>
            <person name="Barry K."/>
            <person name="Miller A.N."/>
            <person name="Grigoriev I.V."/>
            <person name="Debuchy R."/>
            <person name="Gladieux P."/>
            <person name="Thoren M.H."/>
            <person name="Johannesson H."/>
        </authorList>
    </citation>
    <scope>NUCLEOTIDE SEQUENCE</scope>
    <source>
        <strain evidence="3">CBS 168.71</strain>
    </source>
</reference>
<evidence type="ECO:0000313" key="3">
    <source>
        <dbReference type="EMBL" id="KAK3296661.1"/>
    </source>
</evidence>
<dbReference type="AlphaFoldDB" id="A0AAE0HJB4"/>
<evidence type="ECO:0000256" key="1">
    <source>
        <dbReference type="SAM" id="MobiDB-lite"/>
    </source>
</evidence>
<keyword evidence="4" id="KW-1185">Reference proteome</keyword>
<proteinExistence type="predicted"/>
<keyword evidence="2" id="KW-0812">Transmembrane</keyword>
<feature type="transmembrane region" description="Helical" evidence="2">
    <location>
        <begin position="12"/>
        <end position="31"/>
    </location>
</feature>
<sequence length="122" mass="13217">MSGLCHGASTFSILRLILGIIFLQALAPVFGPPGFRFGTVTVLLGGLFWTSRAIVPHIFNHRSVAESPRKLFIYSLGLEGNCPSDIKNCLRFTQFSSHRNTLASESDNGNGKSVPVRDGPTL</sequence>
<keyword evidence="2" id="KW-0472">Membrane</keyword>
<evidence type="ECO:0000313" key="4">
    <source>
        <dbReference type="Proteomes" id="UP001278766"/>
    </source>
</evidence>
<feature type="compositionally biased region" description="Polar residues" evidence="1">
    <location>
        <begin position="101"/>
        <end position="111"/>
    </location>
</feature>
<organism evidence="3 4">
    <name type="scientific">Chaetomium fimeti</name>
    <dbReference type="NCBI Taxonomy" id="1854472"/>
    <lineage>
        <taxon>Eukaryota</taxon>
        <taxon>Fungi</taxon>
        <taxon>Dikarya</taxon>
        <taxon>Ascomycota</taxon>
        <taxon>Pezizomycotina</taxon>
        <taxon>Sordariomycetes</taxon>
        <taxon>Sordariomycetidae</taxon>
        <taxon>Sordariales</taxon>
        <taxon>Chaetomiaceae</taxon>
        <taxon>Chaetomium</taxon>
    </lineage>
</organism>
<evidence type="ECO:0000256" key="2">
    <source>
        <dbReference type="SAM" id="Phobius"/>
    </source>
</evidence>
<reference evidence="3" key="1">
    <citation type="journal article" date="2023" name="Mol. Phylogenet. Evol.">
        <title>Genome-scale phylogeny and comparative genomics of the fungal order Sordariales.</title>
        <authorList>
            <person name="Hensen N."/>
            <person name="Bonometti L."/>
            <person name="Westerberg I."/>
            <person name="Brannstrom I.O."/>
            <person name="Guillou S."/>
            <person name="Cros-Aarteil S."/>
            <person name="Calhoun S."/>
            <person name="Haridas S."/>
            <person name="Kuo A."/>
            <person name="Mondo S."/>
            <person name="Pangilinan J."/>
            <person name="Riley R."/>
            <person name="LaButti K."/>
            <person name="Andreopoulos B."/>
            <person name="Lipzen A."/>
            <person name="Chen C."/>
            <person name="Yan M."/>
            <person name="Daum C."/>
            <person name="Ng V."/>
            <person name="Clum A."/>
            <person name="Steindorff A."/>
            <person name="Ohm R.A."/>
            <person name="Martin F."/>
            <person name="Silar P."/>
            <person name="Natvig D.O."/>
            <person name="Lalanne C."/>
            <person name="Gautier V."/>
            <person name="Ament-Velasquez S.L."/>
            <person name="Kruys A."/>
            <person name="Hutchinson M.I."/>
            <person name="Powell A.J."/>
            <person name="Barry K."/>
            <person name="Miller A.N."/>
            <person name="Grigoriev I.V."/>
            <person name="Debuchy R."/>
            <person name="Gladieux P."/>
            <person name="Hiltunen Thoren M."/>
            <person name="Johannesson H."/>
        </authorList>
    </citation>
    <scope>NUCLEOTIDE SEQUENCE</scope>
    <source>
        <strain evidence="3">CBS 168.71</strain>
    </source>
</reference>
<gene>
    <name evidence="3" type="ORF">B0H64DRAFT_106491</name>
</gene>
<dbReference type="GeneID" id="87834679"/>